<name>A0A6J1C3W1_MOMCH</name>
<gene>
    <name evidence="9" type="primary">LOC111007170</name>
</gene>
<protein>
    <recommendedName>
        <fullName evidence="2">RING-type E3 ubiquitin transferase</fullName>
        <ecNumber evidence="2">2.3.2.27</ecNumber>
    </recommendedName>
</protein>
<dbReference type="PANTHER" id="PTHR15710">
    <property type="entry name" value="E3 UBIQUITIN-PROTEIN LIGASE PRAJA"/>
    <property type="match status" value="1"/>
</dbReference>
<accession>A0A6J1C3W1</accession>
<sequence>MAHLHSRTGDRQVYPRSTDESHSSLFHALISGVNFRSGGHGIQLNLARDILQRQAEQSSLSAWEEFTSSNLAIEDAGFSIQQLDSDFERLIALLEHERPNSTPPSTIHDADSNILEEFLSSNNYPEVQIVSNGEWSLTIRTAASRTVIESLLSVVLREEDVVCSICMEWMKIGEEAKQLPCIHRYHGGCIRAWLEIKNTCPICRYELPKD</sequence>
<evidence type="ECO:0000256" key="1">
    <source>
        <dbReference type="ARBA" id="ARBA00000900"/>
    </source>
</evidence>
<reference evidence="9" key="1">
    <citation type="submission" date="2025-08" db="UniProtKB">
        <authorList>
            <consortium name="RefSeq"/>
        </authorList>
    </citation>
    <scope>IDENTIFICATION</scope>
    <source>
        <strain evidence="9">OHB3-1</strain>
    </source>
</reference>
<dbReference type="InterPro" id="IPR013083">
    <property type="entry name" value="Znf_RING/FYVE/PHD"/>
</dbReference>
<evidence type="ECO:0000313" key="9">
    <source>
        <dbReference type="RefSeq" id="XP_022135108.1"/>
    </source>
</evidence>
<dbReference type="InterPro" id="IPR001841">
    <property type="entry name" value="Znf_RING"/>
</dbReference>
<evidence type="ECO:0000256" key="4">
    <source>
        <dbReference type="ARBA" id="ARBA00022771"/>
    </source>
</evidence>
<evidence type="ECO:0000313" key="8">
    <source>
        <dbReference type="Proteomes" id="UP000504603"/>
    </source>
</evidence>
<evidence type="ECO:0000256" key="3">
    <source>
        <dbReference type="ARBA" id="ARBA00022723"/>
    </source>
</evidence>
<dbReference type="RefSeq" id="XP_022135108.1">
    <property type="nucleotide sequence ID" value="XM_022279416.1"/>
</dbReference>
<feature type="domain" description="RING-type" evidence="7">
    <location>
        <begin position="163"/>
        <end position="204"/>
    </location>
</feature>
<keyword evidence="8" id="KW-1185">Reference proteome</keyword>
<evidence type="ECO:0000256" key="5">
    <source>
        <dbReference type="ARBA" id="ARBA00022833"/>
    </source>
</evidence>
<dbReference type="Proteomes" id="UP000504603">
    <property type="component" value="Unplaced"/>
</dbReference>
<evidence type="ECO:0000256" key="2">
    <source>
        <dbReference type="ARBA" id="ARBA00012483"/>
    </source>
</evidence>
<dbReference type="GeneID" id="111007170"/>
<dbReference type="AlphaFoldDB" id="A0A6J1C3W1"/>
<keyword evidence="4 6" id="KW-0863">Zinc-finger</keyword>
<organism evidence="8 9">
    <name type="scientific">Momordica charantia</name>
    <name type="common">Bitter gourd</name>
    <name type="synonym">Balsam pear</name>
    <dbReference type="NCBI Taxonomy" id="3673"/>
    <lineage>
        <taxon>Eukaryota</taxon>
        <taxon>Viridiplantae</taxon>
        <taxon>Streptophyta</taxon>
        <taxon>Embryophyta</taxon>
        <taxon>Tracheophyta</taxon>
        <taxon>Spermatophyta</taxon>
        <taxon>Magnoliopsida</taxon>
        <taxon>eudicotyledons</taxon>
        <taxon>Gunneridae</taxon>
        <taxon>Pentapetalae</taxon>
        <taxon>rosids</taxon>
        <taxon>fabids</taxon>
        <taxon>Cucurbitales</taxon>
        <taxon>Cucurbitaceae</taxon>
        <taxon>Momordiceae</taxon>
        <taxon>Momordica</taxon>
    </lineage>
</organism>
<dbReference type="OrthoDB" id="8062037at2759"/>
<dbReference type="GO" id="GO:0016567">
    <property type="term" value="P:protein ubiquitination"/>
    <property type="evidence" value="ECO:0007669"/>
    <property type="project" value="TreeGrafter"/>
</dbReference>
<evidence type="ECO:0000259" key="7">
    <source>
        <dbReference type="PROSITE" id="PS50089"/>
    </source>
</evidence>
<dbReference type="GO" id="GO:0061630">
    <property type="term" value="F:ubiquitin protein ligase activity"/>
    <property type="evidence" value="ECO:0007669"/>
    <property type="project" value="UniProtKB-EC"/>
</dbReference>
<keyword evidence="5" id="KW-0862">Zinc</keyword>
<dbReference type="SUPFAM" id="SSF57850">
    <property type="entry name" value="RING/U-box"/>
    <property type="match status" value="1"/>
</dbReference>
<comment type="catalytic activity">
    <reaction evidence="1">
        <text>S-ubiquitinyl-[E2 ubiquitin-conjugating enzyme]-L-cysteine + [acceptor protein]-L-lysine = [E2 ubiquitin-conjugating enzyme]-L-cysteine + N(6)-ubiquitinyl-[acceptor protein]-L-lysine.</text>
        <dbReference type="EC" id="2.3.2.27"/>
    </reaction>
</comment>
<dbReference type="PANTHER" id="PTHR15710:SF108">
    <property type="entry name" value="OS03G0286100 PROTEIN"/>
    <property type="match status" value="1"/>
</dbReference>
<dbReference type="KEGG" id="mcha:111007170"/>
<dbReference type="GO" id="GO:0005737">
    <property type="term" value="C:cytoplasm"/>
    <property type="evidence" value="ECO:0007669"/>
    <property type="project" value="TreeGrafter"/>
</dbReference>
<dbReference type="PROSITE" id="PS50089">
    <property type="entry name" value="ZF_RING_2"/>
    <property type="match status" value="1"/>
</dbReference>
<dbReference type="SMART" id="SM00184">
    <property type="entry name" value="RING"/>
    <property type="match status" value="1"/>
</dbReference>
<dbReference type="EC" id="2.3.2.27" evidence="2"/>
<dbReference type="GO" id="GO:0008270">
    <property type="term" value="F:zinc ion binding"/>
    <property type="evidence" value="ECO:0007669"/>
    <property type="project" value="UniProtKB-KW"/>
</dbReference>
<dbReference type="Gene3D" id="3.30.40.10">
    <property type="entry name" value="Zinc/RING finger domain, C3HC4 (zinc finger)"/>
    <property type="match status" value="1"/>
</dbReference>
<evidence type="ECO:0000256" key="6">
    <source>
        <dbReference type="PROSITE-ProRule" id="PRU00175"/>
    </source>
</evidence>
<keyword evidence="3" id="KW-0479">Metal-binding</keyword>
<dbReference type="Pfam" id="PF13639">
    <property type="entry name" value="zf-RING_2"/>
    <property type="match status" value="1"/>
</dbReference>
<proteinExistence type="predicted"/>